<evidence type="ECO:0000256" key="9">
    <source>
        <dbReference type="ARBA" id="ARBA00022968"/>
    </source>
</evidence>
<dbReference type="GO" id="GO:0006487">
    <property type="term" value="P:protein N-linked glycosylation"/>
    <property type="evidence" value="ECO:0007669"/>
    <property type="project" value="TreeGrafter"/>
</dbReference>
<comment type="pathway">
    <text evidence="2">Protein modification; protein glycosylation.</text>
</comment>
<dbReference type="PANTHER" id="PTHR10859:SF91">
    <property type="entry name" value="DOLICHYL-PHOSPHATE BETA-GLUCOSYLTRANSFERASE"/>
    <property type="match status" value="1"/>
</dbReference>
<keyword evidence="9" id="KW-0735">Signal-anchor</keyword>
<evidence type="ECO:0000256" key="10">
    <source>
        <dbReference type="ARBA" id="ARBA00022989"/>
    </source>
</evidence>
<protein>
    <recommendedName>
        <fullName evidence="4">dolichyl-phosphate beta-glucosyltransferase</fullName>
        <ecNumber evidence="4">2.4.1.117</ecNumber>
    </recommendedName>
</protein>
<dbReference type="CDD" id="cd04188">
    <property type="entry name" value="DPG_synthase"/>
    <property type="match status" value="1"/>
</dbReference>
<dbReference type="Pfam" id="PF00535">
    <property type="entry name" value="Glycos_transf_2"/>
    <property type="match status" value="1"/>
</dbReference>
<evidence type="ECO:0000256" key="7">
    <source>
        <dbReference type="ARBA" id="ARBA00022692"/>
    </source>
</evidence>
<evidence type="ECO:0000256" key="11">
    <source>
        <dbReference type="ARBA" id="ARBA00023136"/>
    </source>
</evidence>
<dbReference type="Pfam" id="PF00072">
    <property type="entry name" value="Response_reg"/>
    <property type="match status" value="1"/>
</dbReference>
<dbReference type="Gene3D" id="3.90.550.10">
    <property type="entry name" value="Spore Coat Polysaccharide Biosynthesis Protein SpsA, Chain A"/>
    <property type="match status" value="1"/>
</dbReference>
<dbReference type="InterPro" id="IPR001789">
    <property type="entry name" value="Sig_transdc_resp-reg_receiver"/>
</dbReference>
<evidence type="ECO:0000256" key="4">
    <source>
        <dbReference type="ARBA" id="ARBA00012583"/>
    </source>
</evidence>
<dbReference type="InterPro" id="IPR011006">
    <property type="entry name" value="CheY-like_superfamily"/>
</dbReference>
<proteinExistence type="inferred from homology"/>
<dbReference type="CDD" id="cd00156">
    <property type="entry name" value="REC"/>
    <property type="match status" value="1"/>
</dbReference>
<keyword evidence="6" id="KW-0808">Transferase</keyword>
<dbReference type="InterPro" id="IPR029044">
    <property type="entry name" value="Nucleotide-diphossugar_trans"/>
</dbReference>
<evidence type="ECO:0000256" key="5">
    <source>
        <dbReference type="ARBA" id="ARBA00022676"/>
    </source>
</evidence>
<keyword evidence="11" id="KW-0472">Membrane</keyword>
<reference evidence="15" key="1">
    <citation type="submission" date="2024-05" db="EMBL/GenBank/DDBJ databases">
        <title>Pontimicrobium maritimus sp. nov., isolated form sea water.</title>
        <authorList>
            <person name="Muhammad N."/>
            <person name="Vuong T.Q."/>
            <person name="Han H.L."/>
            <person name="Kim S.-G."/>
        </authorList>
    </citation>
    <scope>NUCLEOTIDE SEQUENCE</scope>
    <source>
        <strain evidence="15">SW4</strain>
    </source>
</reference>
<feature type="modified residue" description="4-aspartylphosphate" evidence="13">
    <location>
        <position position="51"/>
    </location>
</feature>
<dbReference type="EMBL" id="CP157199">
    <property type="protein sequence ID" value="XBG61475.1"/>
    <property type="molecule type" value="Genomic_DNA"/>
</dbReference>
<evidence type="ECO:0000256" key="1">
    <source>
        <dbReference type="ARBA" id="ARBA00004389"/>
    </source>
</evidence>
<keyword evidence="5" id="KW-0328">Glycosyltransferase</keyword>
<name>A0AAU7BSV1_9FLAO</name>
<keyword evidence="13" id="KW-0597">Phosphoprotein</keyword>
<dbReference type="PROSITE" id="PS50110">
    <property type="entry name" value="RESPONSE_REGULATORY"/>
    <property type="match status" value="1"/>
</dbReference>
<evidence type="ECO:0000313" key="15">
    <source>
        <dbReference type="EMBL" id="XBG61475.1"/>
    </source>
</evidence>
<evidence type="ECO:0000259" key="14">
    <source>
        <dbReference type="PROSITE" id="PS50110"/>
    </source>
</evidence>
<feature type="domain" description="Response regulatory" evidence="14">
    <location>
        <begin position="2"/>
        <end position="117"/>
    </location>
</feature>
<evidence type="ECO:0000256" key="8">
    <source>
        <dbReference type="ARBA" id="ARBA00022824"/>
    </source>
</evidence>
<evidence type="ECO:0000256" key="2">
    <source>
        <dbReference type="ARBA" id="ARBA00004922"/>
    </source>
</evidence>
<dbReference type="EC" id="2.4.1.117" evidence="4"/>
<gene>
    <name evidence="15" type="ORF">ABGB03_00880</name>
</gene>
<keyword evidence="7" id="KW-0812">Transmembrane</keyword>
<comment type="similarity">
    <text evidence="3">Belongs to the glycosyltransferase 2 family.</text>
</comment>
<dbReference type="Gene3D" id="3.40.50.2300">
    <property type="match status" value="1"/>
</dbReference>
<evidence type="ECO:0000256" key="12">
    <source>
        <dbReference type="ARBA" id="ARBA00045097"/>
    </source>
</evidence>
<dbReference type="RefSeq" id="WP_347924042.1">
    <property type="nucleotide sequence ID" value="NZ_CP157199.1"/>
</dbReference>
<comment type="catalytic activity">
    <reaction evidence="12">
        <text>a di-trans,poly-cis-dolichyl phosphate + UDP-alpha-D-glucose = a di-trans,poly-cis-dolichyl beta-D-glucosyl phosphate + UDP</text>
        <dbReference type="Rhea" id="RHEA:15401"/>
        <dbReference type="Rhea" id="RHEA-COMP:19498"/>
        <dbReference type="Rhea" id="RHEA-COMP:19502"/>
        <dbReference type="ChEBI" id="CHEBI:57525"/>
        <dbReference type="ChEBI" id="CHEBI:57683"/>
        <dbReference type="ChEBI" id="CHEBI:58223"/>
        <dbReference type="ChEBI" id="CHEBI:58885"/>
        <dbReference type="EC" id="2.4.1.117"/>
    </reaction>
    <physiologicalReaction direction="left-to-right" evidence="12">
        <dbReference type="Rhea" id="RHEA:15402"/>
    </physiologicalReaction>
</comment>
<evidence type="ECO:0000256" key="6">
    <source>
        <dbReference type="ARBA" id="ARBA00022679"/>
    </source>
</evidence>
<keyword evidence="10" id="KW-1133">Transmembrane helix</keyword>
<dbReference type="SUPFAM" id="SSF53448">
    <property type="entry name" value="Nucleotide-diphospho-sugar transferases"/>
    <property type="match status" value="1"/>
</dbReference>
<dbReference type="GO" id="GO:0004581">
    <property type="term" value="F:dolichyl-phosphate beta-glucosyltransferase activity"/>
    <property type="evidence" value="ECO:0007669"/>
    <property type="project" value="UniProtKB-EC"/>
</dbReference>
<dbReference type="InterPro" id="IPR035518">
    <property type="entry name" value="DPG_synthase"/>
</dbReference>
<evidence type="ECO:0000256" key="3">
    <source>
        <dbReference type="ARBA" id="ARBA00006739"/>
    </source>
</evidence>
<keyword evidence="8" id="KW-0256">Endoplasmic reticulum</keyword>
<accession>A0AAU7BSV1</accession>
<sequence>MKILAIDDQQLVLLPLKKRLTELGYIVKIETNSVKGIDLYNSFNPDLVIVDINMPNISGLELINFIRVTKKSQVPIMVLSGNTKDVIITKSYELGINDYMKKPLSLNEVCTRVKQLIGVPITTSIMSFNNSVIIQERCVGVVIPCYNEEKRLLSEEFTGFISKNSGYHLCFVNDGSKDDTLKVLHDLQKGKENFITVYNCEKNGGKAEAVRLGMLHMAQKNDLDYIGFLDADLSTDLADFDDLVTTIAQSEFKIVSGSRISRMGANITKESARKAISLTINYIIRKILSMNFRDTQCGAKVFRKDVIDIAFSKKFITKWIFDVEIFKRMAHHFGLEQAKELLYEQPLKRWIHADGSKLSIKDSLKIIFQLAQIAWAYRKKIKNKSPLQTTKIDLVELNNA</sequence>
<dbReference type="SUPFAM" id="SSF52172">
    <property type="entry name" value="CheY-like"/>
    <property type="match status" value="1"/>
</dbReference>
<organism evidence="15">
    <name type="scientific">Pontimicrobium sp. SW4</name>
    <dbReference type="NCBI Taxonomy" id="3153519"/>
    <lineage>
        <taxon>Bacteria</taxon>
        <taxon>Pseudomonadati</taxon>
        <taxon>Bacteroidota</taxon>
        <taxon>Flavobacteriia</taxon>
        <taxon>Flavobacteriales</taxon>
        <taxon>Flavobacteriaceae</taxon>
        <taxon>Pontimicrobium</taxon>
    </lineage>
</organism>
<dbReference type="SMART" id="SM00448">
    <property type="entry name" value="REC"/>
    <property type="match status" value="1"/>
</dbReference>
<comment type="subcellular location">
    <subcellularLocation>
        <location evidence="1">Endoplasmic reticulum membrane</location>
        <topology evidence="1">Single-pass membrane protein</topology>
    </subcellularLocation>
</comment>
<dbReference type="PANTHER" id="PTHR10859">
    <property type="entry name" value="GLYCOSYL TRANSFERASE"/>
    <property type="match status" value="1"/>
</dbReference>
<evidence type="ECO:0000256" key="13">
    <source>
        <dbReference type="PROSITE-ProRule" id="PRU00169"/>
    </source>
</evidence>
<dbReference type="GO" id="GO:0000160">
    <property type="term" value="P:phosphorelay signal transduction system"/>
    <property type="evidence" value="ECO:0007669"/>
    <property type="project" value="InterPro"/>
</dbReference>
<dbReference type="InterPro" id="IPR001173">
    <property type="entry name" value="Glyco_trans_2-like"/>
</dbReference>
<dbReference type="AlphaFoldDB" id="A0AAU7BSV1"/>